<evidence type="ECO:0000259" key="14">
    <source>
        <dbReference type="PROSITE" id="PS51166"/>
    </source>
</evidence>
<dbReference type="InterPro" id="IPR031319">
    <property type="entry name" value="A-amylase_C"/>
</dbReference>
<evidence type="ECO:0000256" key="8">
    <source>
        <dbReference type="ARBA" id="ARBA00023277"/>
    </source>
</evidence>
<feature type="domain" description="CBM20" evidence="14">
    <location>
        <begin position="491"/>
        <end position="590"/>
    </location>
</feature>
<name>A0A5C3QXD3_9AGAR</name>
<evidence type="ECO:0000256" key="13">
    <source>
        <dbReference type="SAM" id="SignalP"/>
    </source>
</evidence>
<dbReference type="InterPro" id="IPR006047">
    <property type="entry name" value="GH13_cat_dom"/>
</dbReference>
<proteinExistence type="inferred from homology"/>
<dbReference type="Pfam" id="PF00128">
    <property type="entry name" value="Alpha-amylase"/>
    <property type="match status" value="1"/>
</dbReference>
<evidence type="ECO:0000256" key="7">
    <source>
        <dbReference type="ARBA" id="ARBA00022837"/>
    </source>
</evidence>
<dbReference type="InterPro" id="IPR006048">
    <property type="entry name" value="A-amylase/branching_C"/>
</dbReference>
<dbReference type="Gene3D" id="2.60.40.10">
    <property type="entry name" value="Immunoglobulins"/>
    <property type="match status" value="1"/>
</dbReference>
<evidence type="ECO:0000256" key="10">
    <source>
        <dbReference type="ARBA" id="ARBA00023326"/>
    </source>
</evidence>
<comment type="catalytic activity">
    <reaction evidence="1 12">
        <text>Endohydrolysis of (1-&gt;4)-alpha-D-glucosidic linkages in polysaccharides containing three or more (1-&gt;4)-alpha-linked D-glucose units.</text>
        <dbReference type="EC" id="3.2.1.1"/>
    </reaction>
</comment>
<reference evidence="15 16" key="1">
    <citation type="journal article" date="2019" name="Nat. Ecol. Evol.">
        <title>Megaphylogeny resolves global patterns of mushroom evolution.</title>
        <authorList>
            <person name="Varga T."/>
            <person name="Krizsan K."/>
            <person name="Foldi C."/>
            <person name="Dima B."/>
            <person name="Sanchez-Garcia M."/>
            <person name="Sanchez-Ramirez S."/>
            <person name="Szollosi G.J."/>
            <person name="Szarkandi J.G."/>
            <person name="Papp V."/>
            <person name="Albert L."/>
            <person name="Andreopoulos W."/>
            <person name="Angelini C."/>
            <person name="Antonin V."/>
            <person name="Barry K.W."/>
            <person name="Bougher N.L."/>
            <person name="Buchanan P."/>
            <person name="Buyck B."/>
            <person name="Bense V."/>
            <person name="Catcheside P."/>
            <person name="Chovatia M."/>
            <person name="Cooper J."/>
            <person name="Damon W."/>
            <person name="Desjardin D."/>
            <person name="Finy P."/>
            <person name="Geml J."/>
            <person name="Haridas S."/>
            <person name="Hughes K."/>
            <person name="Justo A."/>
            <person name="Karasinski D."/>
            <person name="Kautmanova I."/>
            <person name="Kiss B."/>
            <person name="Kocsube S."/>
            <person name="Kotiranta H."/>
            <person name="LaButti K.M."/>
            <person name="Lechner B.E."/>
            <person name="Liimatainen K."/>
            <person name="Lipzen A."/>
            <person name="Lukacs Z."/>
            <person name="Mihaltcheva S."/>
            <person name="Morgado L.N."/>
            <person name="Niskanen T."/>
            <person name="Noordeloos M.E."/>
            <person name="Ohm R.A."/>
            <person name="Ortiz-Santana B."/>
            <person name="Ovrebo C."/>
            <person name="Racz N."/>
            <person name="Riley R."/>
            <person name="Savchenko A."/>
            <person name="Shiryaev A."/>
            <person name="Soop K."/>
            <person name="Spirin V."/>
            <person name="Szebenyi C."/>
            <person name="Tomsovsky M."/>
            <person name="Tulloss R.E."/>
            <person name="Uehling J."/>
            <person name="Grigoriev I.V."/>
            <person name="Vagvolgyi C."/>
            <person name="Papp T."/>
            <person name="Martin F.M."/>
            <person name="Miettinen O."/>
            <person name="Hibbett D.S."/>
            <person name="Nagy L.G."/>
        </authorList>
    </citation>
    <scope>NUCLEOTIDE SEQUENCE [LARGE SCALE GENOMIC DNA]</scope>
    <source>
        <strain evidence="15 16">CBS 309.79</strain>
    </source>
</reference>
<dbReference type="InterPro" id="IPR002044">
    <property type="entry name" value="CBM20"/>
</dbReference>
<keyword evidence="8 12" id="KW-0119">Carbohydrate metabolism</keyword>
<dbReference type="EMBL" id="ML178817">
    <property type="protein sequence ID" value="TFL05049.1"/>
    <property type="molecule type" value="Genomic_DNA"/>
</dbReference>
<comment type="similarity">
    <text evidence="3 11">Belongs to the glycosyl hydrolase 13 family.</text>
</comment>
<evidence type="ECO:0000313" key="15">
    <source>
        <dbReference type="EMBL" id="TFL05049.1"/>
    </source>
</evidence>
<dbReference type="InterPro" id="IPR017853">
    <property type="entry name" value="GH"/>
</dbReference>
<dbReference type="PANTHER" id="PTHR43447">
    <property type="entry name" value="ALPHA-AMYLASE"/>
    <property type="match status" value="1"/>
</dbReference>
<feature type="signal peptide" evidence="13">
    <location>
        <begin position="1"/>
        <end position="20"/>
    </location>
</feature>
<protein>
    <recommendedName>
        <fullName evidence="4 12">Alpha-amylase</fullName>
        <ecNumber evidence="4 12">3.2.1.1</ecNumber>
    </recommendedName>
</protein>
<evidence type="ECO:0000256" key="3">
    <source>
        <dbReference type="ARBA" id="ARBA00008061"/>
    </source>
</evidence>
<keyword evidence="16" id="KW-1185">Reference proteome</keyword>
<dbReference type="GO" id="GO:0000272">
    <property type="term" value="P:polysaccharide catabolic process"/>
    <property type="evidence" value="ECO:0007669"/>
    <property type="project" value="UniProtKB-KW"/>
</dbReference>
<keyword evidence="7" id="KW-0106">Calcium</keyword>
<dbReference type="SUPFAM" id="SSF49452">
    <property type="entry name" value="Starch-binding domain-like"/>
    <property type="match status" value="1"/>
</dbReference>
<dbReference type="InterPro" id="IPR006046">
    <property type="entry name" value="Alpha_amylase"/>
</dbReference>
<dbReference type="Pfam" id="PF00686">
    <property type="entry name" value="CBM_20"/>
    <property type="match status" value="1"/>
</dbReference>
<keyword evidence="13" id="KW-0732">Signal</keyword>
<dbReference type="AlphaFoldDB" id="A0A5C3QXD3"/>
<evidence type="ECO:0000256" key="12">
    <source>
        <dbReference type="RuleBase" id="RU361134"/>
    </source>
</evidence>
<dbReference type="SUPFAM" id="SSF51011">
    <property type="entry name" value="Glycosyl hydrolase domain"/>
    <property type="match status" value="1"/>
</dbReference>
<feature type="chain" id="PRO_5022920130" description="Alpha-amylase" evidence="13">
    <location>
        <begin position="21"/>
        <end position="590"/>
    </location>
</feature>
<dbReference type="SUPFAM" id="SSF51445">
    <property type="entry name" value="(Trans)glycosidases"/>
    <property type="match status" value="1"/>
</dbReference>
<gene>
    <name evidence="15" type="ORF">BDV98DRAFT_589768</name>
</gene>
<dbReference type="Gene3D" id="3.20.20.80">
    <property type="entry name" value="Glycosidases"/>
    <property type="match status" value="1"/>
</dbReference>
<dbReference type="CDD" id="cd05808">
    <property type="entry name" value="CBM20_alpha_amylase"/>
    <property type="match status" value="1"/>
</dbReference>
<comment type="cofactor">
    <cofactor evidence="2">
        <name>Ca(2+)</name>
        <dbReference type="ChEBI" id="CHEBI:29108"/>
    </cofactor>
</comment>
<evidence type="ECO:0000256" key="9">
    <source>
        <dbReference type="ARBA" id="ARBA00023295"/>
    </source>
</evidence>
<keyword evidence="10" id="KW-0624">Polysaccharide degradation</keyword>
<dbReference type="GO" id="GO:2001070">
    <property type="term" value="F:starch binding"/>
    <property type="evidence" value="ECO:0007669"/>
    <property type="project" value="InterPro"/>
</dbReference>
<dbReference type="SMART" id="SM00642">
    <property type="entry name" value="Aamy"/>
    <property type="match status" value="1"/>
</dbReference>
<evidence type="ECO:0000256" key="4">
    <source>
        <dbReference type="ARBA" id="ARBA00012595"/>
    </source>
</evidence>
<dbReference type="Pfam" id="PF02806">
    <property type="entry name" value="Alpha-amylase_C"/>
    <property type="match status" value="1"/>
</dbReference>
<dbReference type="SMART" id="SM00632">
    <property type="entry name" value="Aamy_C"/>
    <property type="match status" value="1"/>
</dbReference>
<evidence type="ECO:0000256" key="2">
    <source>
        <dbReference type="ARBA" id="ARBA00001913"/>
    </source>
</evidence>
<organism evidence="15 16">
    <name type="scientific">Pterulicium gracile</name>
    <dbReference type="NCBI Taxonomy" id="1884261"/>
    <lineage>
        <taxon>Eukaryota</taxon>
        <taxon>Fungi</taxon>
        <taxon>Dikarya</taxon>
        <taxon>Basidiomycota</taxon>
        <taxon>Agaricomycotina</taxon>
        <taxon>Agaricomycetes</taxon>
        <taxon>Agaricomycetidae</taxon>
        <taxon>Agaricales</taxon>
        <taxon>Pleurotineae</taxon>
        <taxon>Pterulaceae</taxon>
        <taxon>Pterulicium</taxon>
    </lineage>
</organism>
<dbReference type="Proteomes" id="UP000305067">
    <property type="component" value="Unassembled WGS sequence"/>
</dbReference>
<evidence type="ECO:0000313" key="16">
    <source>
        <dbReference type="Proteomes" id="UP000305067"/>
    </source>
</evidence>
<dbReference type="OrthoDB" id="550577at2759"/>
<evidence type="ECO:0000256" key="5">
    <source>
        <dbReference type="ARBA" id="ARBA00022723"/>
    </source>
</evidence>
<dbReference type="PROSITE" id="PS51166">
    <property type="entry name" value="CBM20"/>
    <property type="match status" value="1"/>
</dbReference>
<keyword evidence="9 12" id="KW-0326">Glycosidase</keyword>
<accession>A0A5C3QXD3</accession>
<dbReference type="STRING" id="1884261.A0A5C3QXD3"/>
<dbReference type="Gene3D" id="2.60.40.1180">
    <property type="entry name" value="Golgi alpha-mannosidase II"/>
    <property type="match status" value="1"/>
</dbReference>
<sequence>MRNFGTLLASVLLAAGFTSASPVAAPAPHNVTLNARQNPTEVIIQMFGWSWDSIAAECEAFIGPAGYSWVQVSPPQEHITGGQWWTEYQPVSYKIQSKRGNRSQFQNMVSRCRNSGVRIIADAVINHMSAINSGTGVGGSSFSQFNYPGIYQRQDFHTCNRNGNNDIMNYNDRYEVQNCELNNLADLATESDYVRGKIAAYLNDLLSLGVEGLRIDAAKHIPTGDISNILSRLSRVVYITQEVIFGPGEPILPSEYTRNGDVQEFRYTYTLRDAFLGGTINNLRDFSTWGWVAGGQANAFVANHDTERDHFATPLKYDSPNNAYVLAHVFSLAHPYGQPSVLSGYSWSNFDTGAPDNGAGRCSGSGGSGGWLCQHRWLAISAMVGFRRTVGTAALNNWQSPANNRIAFGRGTTGFVAINRATSAWTGTFTTSLPNGSYCDVISGNPVNGACSGFAVNVSGGRFTATIPALSALAVHTGARGTGTGGGNTPPPASGTVAVNFRSTATTVLGENIFVVGSLAQLGAWNPDAAVALSSASYPVWTGTVNVAPNTEFQYKFLRKGPNGVQWTSDPNFTVRTPASGSQTLNDSWR</sequence>
<evidence type="ECO:0000256" key="1">
    <source>
        <dbReference type="ARBA" id="ARBA00000548"/>
    </source>
</evidence>
<dbReference type="PRINTS" id="PR00110">
    <property type="entry name" value="ALPHAAMYLASE"/>
</dbReference>
<dbReference type="EC" id="3.2.1.1" evidence="4 12"/>
<evidence type="ECO:0000256" key="6">
    <source>
        <dbReference type="ARBA" id="ARBA00022801"/>
    </source>
</evidence>
<dbReference type="GO" id="GO:0004556">
    <property type="term" value="F:alpha-amylase activity"/>
    <property type="evidence" value="ECO:0007669"/>
    <property type="project" value="UniProtKB-UniRule"/>
</dbReference>
<keyword evidence="6 12" id="KW-0378">Hydrolase</keyword>
<dbReference type="SMART" id="SM01065">
    <property type="entry name" value="CBM_2"/>
    <property type="match status" value="1"/>
</dbReference>
<evidence type="ECO:0000256" key="11">
    <source>
        <dbReference type="RuleBase" id="RU003615"/>
    </source>
</evidence>
<dbReference type="CDD" id="cd11317">
    <property type="entry name" value="AmyAc_bac_euk_AmyA"/>
    <property type="match status" value="1"/>
</dbReference>
<keyword evidence="5" id="KW-0479">Metal-binding</keyword>
<dbReference type="InterPro" id="IPR013784">
    <property type="entry name" value="Carb-bd-like_fold"/>
</dbReference>
<dbReference type="InterPro" id="IPR013783">
    <property type="entry name" value="Ig-like_fold"/>
</dbReference>
<dbReference type="GO" id="GO:0046872">
    <property type="term" value="F:metal ion binding"/>
    <property type="evidence" value="ECO:0007669"/>
    <property type="project" value="UniProtKB-KW"/>
</dbReference>
<dbReference type="InterPro" id="IPR013780">
    <property type="entry name" value="Glyco_hydro_b"/>
</dbReference>